<name>A0AAD1UDM1_EUPCR</name>
<proteinExistence type="predicted"/>
<sequence>MILSRVTQNGACKRLLIQNPMRYKRTFNPMKSIQQELKINESMLISKQEFEEVEATGVPFLLHNKQLMKNNPNNPNAGESFLENIKVYEETLDDTSKKFYLTKIANKGKCTARGTKFYKDRTVKIRPENFRKTVDGQSLSLLSIDTSGVDKSHYGDFTLYAMLKLAAQKGVCNTFKTSNHCRNGRSERILGRVIDTLIKKYGYSREEFMLITESGKLYEDDISNTPSLLTIENLISNRQMHYTDVVSMSNYCIHPAYLKIQLENTLQNMMVSTMDVNLLHYPLENIACEHNKKETSYRVQKAFEFYEEMILAGKLRSYGMTCRQGATPQITEQGMEHLKQKYPNITEGINKIAKAELILDLQEVTALAEAVGGKNHGFRYVVTRLSKDEHHPLITRYIKLKKGSPDMSYYDDEFFKNIDVVSMAEYCKMNKINLIGQNNRHSKNDSISKELNLSHRDQQKAFNLHKNITSVVPFTKSCVSITHDFIDFATFQFFIQKYNAPLRHSRYAKAKFNQIEFETYFSPEEIKKMEERGKNMTEEEWLKELEKAEQASKMT</sequence>
<dbReference type="AlphaFoldDB" id="A0AAD1UDM1"/>
<gene>
    <name evidence="2" type="ORF">ECRASSUSDP1_LOCUS4578</name>
</gene>
<comment type="caution">
    <text evidence="2">The sequence shown here is derived from an EMBL/GenBank/DDBJ whole genome shotgun (WGS) entry which is preliminary data.</text>
</comment>
<feature type="domain" description="NADP-dependent oxidoreductase" evidence="1">
    <location>
        <begin position="159"/>
        <end position="321"/>
    </location>
</feature>
<dbReference type="SUPFAM" id="SSF51430">
    <property type="entry name" value="NAD(P)-linked oxidoreductase"/>
    <property type="match status" value="1"/>
</dbReference>
<dbReference type="Proteomes" id="UP001295684">
    <property type="component" value="Unassembled WGS sequence"/>
</dbReference>
<dbReference type="InterPro" id="IPR036812">
    <property type="entry name" value="NAD(P)_OxRdtase_dom_sf"/>
</dbReference>
<organism evidence="2 3">
    <name type="scientific">Euplotes crassus</name>
    <dbReference type="NCBI Taxonomy" id="5936"/>
    <lineage>
        <taxon>Eukaryota</taxon>
        <taxon>Sar</taxon>
        <taxon>Alveolata</taxon>
        <taxon>Ciliophora</taxon>
        <taxon>Intramacronucleata</taxon>
        <taxon>Spirotrichea</taxon>
        <taxon>Hypotrichia</taxon>
        <taxon>Euplotida</taxon>
        <taxon>Euplotidae</taxon>
        <taxon>Moneuplotes</taxon>
    </lineage>
</organism>
<protein>
    <recommendedName>
        <fullName evidence="1">NADP-dependent oxidoreductase domain-containing protein</fullName>
    </recommendedName>
</protein>
<dbReference type="EMBL" id="CAMPGE010004402">
    <property type="protein sequence ID" value="CAI2363248.1"/>
    <property type="molecule type" value="Genomic_DNA"/>
</dbReference>
<dbReference type="Pfam" id="PF00248">
    <property type="entry name" value="Aldo_ket_red"/>
    <property type="match status" value="1"/>
</dbReference>
<dbReference type="Gene3D" id="3.20.20.100">
    <property type="entry name" value="NADP-dependent oxidoreductase domain"/>
    <property type="match status" value="1"/>
</dbReference>
<evidence type="ECO:0000313" key="2">
    <source>
        <dbReference type="EMBL" id="CAI2363248.1"/>
    </source>
</evidence>
<keyword evidence="3" id="KW-1185">Reference proteome</keyword>
<dbReference type="InterPro" id="IPR023210">
    <property type="entry name" value="NADP_OxRdtase_dom"/>
</dbReference>
<reference evidence="2" key="1">
    <citation type="submission" date="2023-07" db="EMBL/GenBank/DDBJ databases">
        <authorList>
            <consortium name="AG Swart"/>
            <person name="Singh M."/>
            <person name="Singh A."/>
            <person name="Seah K."/>
            <person name="Emmerich C."/>
        </authorList>
    </citation>
    <scope>NUCLEOTIDE SEQUENCE</scope>
    <source>
        <strain evidence="2">DP1</strain>
    </source>
</reference>
<evidence type="ECO:0000259" key="1">
    <source>
        <dbReference type="Pfam" id="PF00248"/>
    </source>
</evidence>
<accession>A0AAD1UDM1</accession>
<evidence type="ECO:0000313" key="3">
    <source>
        <dbReference type="Proteomes" id="UP001295684"/>
    </source>
</evidence>